<comment type="catalytic activity">
    <reaction evidence="5">
        <text>ATP + H2O = ADP + phosphate + H(+)</text>
        <dbReference type="Rhea" id="RHEA:13065"/>
        <dbReference type="ChEBI" id="CHEBI:15377"/>
        <dbReference type="ChEBI" id="CHEBI:15378"/>
        <dbReference type="ChEBI" id="CHEBI:30616"/>
        <dbReference type="ChEBI" id="CHEBI:43474"/>
        <dbReference type="ChEBI" id="CHEBI:456216"/>
    </reaction>
</comment>
<dbReference type="Proteomes" id="UP000041254">
    <property type="component" value="Unassembled WGS sequence"/>
</dbReference>
<reference evidence="7 8" key="1">
    <citation type="submission" date="2014-11" db="EMBL/GenBank/DDBJ databases">
        <authorList>
            <person name="Zhu J."/>
            <person name="Qi W."/>
            <person name="Song R."/>
        </authorList>
    </citation>
    <scope>NUCLEOTIDE SEQUENCE [LARGE SCALE GENOMIC DNA]</scope>
</reference>
<dbReference type="InterPro" id="IPR043129">
    <property type="entry name" value="ATPase_NBD"/>
</dbReference>
<name>A0A0G4GTV0_VITBC</name>
<evidence type="ECO:0000256" key="6">
    <source>
        <dbReference type="SAM" id="MobiDB-lite"/>
    </source>
</evidence>
<dbReference type="Gene3D" id="3.30.420.40">
    <property type="match status" value="2"/>
</dbReference>
<dbReference type="SMART" id="SM00268">
    <property type="entry name" value="ACTIN"/>
    <property type="match status" value="1"/>
</dbReference>
<comment type="subcellular location">
    <subcellularLocation>
        <location evidence="1">Cytoplasm</location>
        <location evidence="1">Cytoskeleton</location>
    </subcellularLocation>
</comment>
<feature type="region of interest" description="Disordered" evidence="6">
    <location>
        <begin position="1"/>
        <end position="21"/>
    </location>
</feature>
<keyword evidence="8" id="KW-1185">Reference proteome</keyword>
<protein>
    <recommendedName>
        <fullName evidence="9">Actin</fullName>
    </recommendedName>
</protein>
<keyword evidence="3" id="KW-0206">Cytoskeleton</keyword>
<dbReference type="PANTHER" id="PTHR11937">
    <property type="entry name" value="ACTIN"/>
    <property type="match status" value="1"/>
</dbReference>
<dbReference type="EMBL" id="CDMY01000807">
    <property type="protein sequence ID" value="CEM34171.1"/>
    <property type="molecule type" value="Genomic_DNA"/>
</dbReference>
<sequence length="427" mass="47241">MSDLFAPAAASNHHGQSGPRIHDACEVSHETCLIIDNGTGFIKAGLSTAKMEPTVVIPTLVGRPKPRFACEFEKADERFVGDAIDAVREKLTFEEPIVHGAIEDWMEMEELWSIVFDSLGVMPDPSAMPQDAQHHGAASSSPVLLTEPPLTPSRSSIRSAEIMFEYFRAPELRLATQGVLALLGLGKTTGVVVEMGDAITQVVPVYDGYALRHGIRRVDLGGQDITMLLQRALCDRGYPLTTRTHQLQVRRMKENCCFVAQCPESASHQSAESLQVAHELSFSLSNHESVVCLDHERYLCPEVLFHPSLIHRELPGLGQLVWQAIESAEIDTRQSLWKNIFLTGGSSLFSGLQERLQTEVAQYAPEKSSKRVTVHAWEGREHAVYQGAAQVCAPSIKALESDLWIKASEYAEEGPNIVQRKAMMRYN</sequence>
<dbReference type="FunFam" id="3.30.420.40:FF:000188">
    <property type="entry name" value="Actin like 6B"/>
    <property type="match status" value="1"/>
</dbReference>
<evidence type="ECO:0000313" key="8">
    <source>
        <dbReference type="Proteomes" id="UP000041254"/>
    </source>
</evidence>
<dbReference type="VEuPathDB" id="CryptoDB:Vbra_266"/>
<evidence type="ECO:0000256" key="3">
    <source>
        <dbReference type="ARBA" id="ARBA00023212"/>
    </source>
</evidence>
<dbReference type="PhylomeDB" id="A0A0G4GTV0"/>
<gene>
    <name evidence="7" type="ORF">Vbra_266</name>
</gene>
<dbReference type="STRING" id="1169540.A0A0G4GTV0"/>
<comment type="similarity">
    <text evidence="4">Belongs to the actin family. ARP1 subfamily.</text>
</comment>
<dbReference type="Gene3D" id="3.90.640.10">
    <property type="entry name" value="Actin, Chain A, domain 4"/>
    <property type="match status" value="1"/>
</dbReference>
<dbReference type="InterPro" id="IPR004000">
    <property type="entry name" value="Actin"/>
</dbReference>
<organism evidence="7 8">
    <name type="scientific">Vitrella brassicaformis (strain CCMP3155)</name>
    <dbReference type="NCBI Taxonomy" id="1169540"/>
    <lineage>
        <taxon>Eukaryota</taxon>
        <taxon>Sar</taxon>
        <taxon>Alveolata</taxon>
        <taxon>Colpodellida</taxon>
        <taxon>Vitrellaceae</taxon>
        <taxon>Vitrella</taxon>
    </lineage>
</organism>
<evidence type="ECO:0000256" key="5">
    <source>
        <dbReference type="ARBA" id="ARBA00049360"/>
    </source>
</evidence>
<dbReference type="Pfam" id="PF00022">
    <property type="entry name" value="Actin"/>
    <property type="match status" value="1"/>
</dbReference>
<dbReference type="PRINTS" id="PR00190">
    <property type="entry name" value="ACTIN"/>
</dbReference>
<proteinExistence type="inferred from homology"/>
<dbReference type="OrthoDB" id="5132116at2759"/>
<evidence type="ECO:0000256" key="4">
    <source>
        <dbReference type="ARBA" id="ARBA00038483"/>
    </source>
</evidence>
<evidence type="ECO:0000256" key="2">
    <source>
        <dbReference type="ARBA" id="ARBA00022490"/>
    </source>
</evidence>
<feature type="region of interest" description="Disordered" evidence="6">
    <location>
        <begin position="126"/>
        <end position="153"/>
    </location>
</feature>
<dbReference type="InParanoid" id="A0A0G4GTV0"/>
<evidence type="ECO:0000313" key="7">
    <source>
        <dbReference type="EMBL" id="CEM34171.1"/>
    </source>
</evidence>
<dbReference type="AlphaFoldDB" id="A0A0G4GTV0"/>
<dbReference type="GO" id="GO:0005856">
    <property type="term" value="C:cytoskeleton"/>
    <property type="evidence" value="ECO:0007669"/>
    <property type="project" value="UniProtKB-SubCell"/>
</dbReference>
<evidence type="ECO:0000256" key="1">
    <source>
        <dbReference type="ARBA" id="ARBA00004245"/>
    </source>
</evidence>
<evidence type="ECO:0008006" key="9">
    <source>
        <dbReference type="Google" id="ProtNLM"/>
    </source>
</evidence>
<keyword evidence="2" id="KW-0963">Cytoplasm</keyword>
<accession>A0A0G4GTV0</accession>
<dbReference type="SUPFAM" id="SSF53067">
    <property type="entry name" value="Actin-like ATPase domain"/>
    <property type="match status" value="2"/>
</dbReference>